<accession>A0A409XZY1</accession>
<name>A0A409XZY1_9AGAR</name>
<evidence type="ECO:0000256" key="1">
    <source>
        <dbReference type="SAM" id="MobiDB-lite"/>
    </source>
</evidence>
<protein>
    <submittedName>
        <fullName evidence="2">Uncharacterized protein</fullName>
    </submittedName>
</protein>
<dbReference type="OrthoDB" id="3066480at2759"/>
<evidence type="ECO:0000313" key="2">
    <source>
        <dbReference type="EMBL" id="PPQ96299.1"/>
    </source>
</evidence>
<dbReference type="Proteomes" id="UP000284706">
    <property type="component" value="Unassembled WGS sequence"/>
</dbReference>
<feature type="compositionally biased region" description="Low complexity" evidence="1">
    <location>
        <begin position="722"/>
        <end position="731"/>
    </location>
</feature>
<proteinExistence type="predicted"/>
<gene>
    <name evidence="2" type="ORF">CVT26_005635</name>
</gene>
<comment type="caution">
    <text evidence="2">The sequence shown here is derived from an EMBL/GenBank/DDBJ whole genome shotgun (WGS) entry which is preliminary data.</text>
</comment>
<feature type="region of interest" description="Disordered" evidence="1">
    <location>
        <begin position="462"/>
        <end position="507"/>
    </location>
</feature>
<organism evidence="2 3">
    <name type="scientific">Gymnopilus dilepis</name>
    <dbReference type="NCBI Taxonomy" id="231916"/>
    <lineage>
        <taxon>Eukaryota</taxon>
        <taxon>Fungi</taxon>
        <taxon>Dikarya</taxon>
        <taxon>Basidiomycota</taxon>
        <taxon>Agaricomycotina</taxon>
        <taxon>Agaricomycetes</taxon>
        <taxon>Agaricomycetidae</taxon>
        <taxon>Agaricales</taxon>
        <taxon>Agaricineae</taxon>
        <taxon>Hymenogastraceae</taxon>
        <taxon>Gymnopilus</taxon>
    </lineage>
</organism>
<dbReference type="AlphaFoldDB" id="A0A409XZY1"/>
<keyword evidence="3" id="KW-1185">Reference proteome</keyword>
<feature type="region of interest" description="Disordered" evidence="1">
    <location>
        <begin position="709"/>
        <end position="789"/>
    </location>
</feature>
<dbReference type="InParanoid" id="A0A409XZY1"/>
<sequence length="814" mass="89635">MSKTKKSPRTKASKWTEAEKAVLDPYKARFREATKEERKDLLEKEILHQFLKLHPNVQGAERQLLKRKVKEWYSNNCRRGLRPSKYALLPPATFTKVLLYEKKDEIEAVARETTDLKPGDPAYMSHYRAARMQVTNELGEDGRREIEQKQVEWNTKGWPPEKQQREAEKHGHQYSKHMDELRYKRLGMRQLTIVWYKNRKGELGVEFIDNNPTIGPKPVLPFEKKFPKEVKDIFGAVWEYAKYILVEEGVEDPGDNTPLHVVGVGRRPLPTCLKSSNGFPILPPVTEEERKLQFRKDLLRSFLTEYYVIVTARPKCAVPWQDIQEDPESWYESKYWPAGVPFRDPSKLKEHEVDTVLTFFRERAVLEANDLFRWKKVANGARGRYTYEAAEYPECITVQTSALRDAGVPEEVETASGAAAPGLVITNHMPAPAAELNPRELASWVPEQEVTQSSVMDASGVEDINDPSLVPADDPQFEHHSPPLLGGDPSFVPQTEESHQTTEATEGTDVPLQGVKEAIGFMTTSNPAIQIPLHGPASGFLPYPAPGTTPGGSNSGFDRMDPILQATAPTSDLDGPHVTIPVSTVTQPPHTSGYNHCPANTAAPTLTNSAGNGIADTQQAAQFLQLLHGSSQPANDTMAAALALFNVLRHSAAPAHYVDPSLLNMIPVSGQQTVIPHPSANSAILGPSNANPTAGVAFANAAESRNIHTSIGPNLMPEGNENNKPSSSNIPSKKRPRGDPLGISESQGTGRGQRNKIPKLNPDYDRGPAAKKGRYKFPAPVVGASSSSTVGGLMDVTLKLPNVGENSLSAPHEK</sequence>
<evidence type="ECO:0000313" key="3">
    <source>
        <dbReference type="Proteomes" id="UP000284706"/>
    </source>
</evidence>
<dbReference type="EMBL" id="NHYE01001382">
    <property type="protein sequence ID" value="PPQ96299.1"/>
    <property type="molecule type" value="Genomic_DNA"/>
</dbReference>
<reference evidence="2 3" key="1">
    <citation type="journal article" date="2018" name="Evol. Lett.">
        <title>Horizontal gene cluster transfer increased hallucinogenic mushroom diversity.</title>
        <authorList>
            <person name="Reynolds H.T."/>
            <person name="Vijayakumar V."/>
            <person name="Gluck-Thaler E."/>
            <person name="Korotkin H.B."/>
            <person name="Matheny P.B."/>
            <person name="Slot J.C."/>
        </authorList>
    </citation>
    <scope>NUCLEOTIDE SEQUENCE [LARGE SCALE GENOMIC DNA]</scope>
    <source>
        <strain evidence="2 3">SRW20</strain>
    </source>
</reference>